<dbReference type="InParanoid" id="A2EXF0"/>
<keyword evidence="1" id="KW-0175">Coiled coil</keyword>
<dbReference type="VEuPathDB" id="TrichDB:TVAGG3_0193400"/>
<dbReference type="AlphaFoldDB" id="A2EXF0"/>
<gene>
    <name evidence="2" type="ORF">TVAG_252910</name>
</gene>
<keyword evidence="3" id="KW-1185">Reference proteome</keyword>
<dbReference type="SMR" id="A2EXF0"/>
<dbReference type="RefSeq" id="XP_001314863.1">
    <property type="nucleotide sequence ID" value="XM_001314828.1"/>
</dbReference>
<reference evidence="2" key="1">
    <citation type="submission" date="2006-10" db="EMBL/GenBank/DDBJ databases">
        <authorList>
            <person name="Amadeo P."/>
            <person name="Zhao Q."/>
            <person name="Wortman J."/>
            <person name="Fraser-Liggett C."/>
            <person name="Carlton J."/>
        </authorList>
    </citation>
    <scope>NUCLEOTIDE SEQUENCE</scope>
    <source>
        <strain evidence="2">G3</strain>
    </source>
</reference>
<dbReference type="InterPro" id="IPR050163">
    <property type="entry name" value="Apolipoprotein_A1/A4/E"/>
</dbReference>
<reference evidence="2" key="2">
    <citation type="journal article" date="2007" name="Science">
        <title>Draft genome sequence of the sexually transmitted pathogen Trichomonas vaginalis.</title>
        <authorList>
            <person name="Carlton J.M."/>
            <person name="Hirt R.P."/>
            <person name="Silva J.C."/>
            <person name="Delcher A.L."/>
            <person name="Schatz M."/>
            <person name="Zhao Q."/>
            <person name="Wortman J.R."/>
            <person name="Bidwell S.L."/>
            <person name="Alsmark U.C.M."/>
            <person name="Besteiro S."/>
            <person name="Sicheritz-Ponten T."/>
            <person name="Noel C.J."/>
            <person name="Dacks J.B."/>
            <person name="Foster P.G."/>
            <person name="Simillion C."/>
            <person name="Van de Peer Y."/>
            <person name="Miranda-Saavedra D."/>
            <person name="Barton G.J."/>
            <person name="Westrop G.D."/>
            <person name="Mueller S."/>
            <person name="Dessi D."/>
            <person name="Fiori P.L."/>
            <person name="Ren Q."/>
            <person name="Paulsen I."/>
            <person name="Zhang H."/>
            <person name="Bastida-Corcuera F.D."/>
            <person name="Simoes-Barbosa A."/>
            <person name="Brown M.T."/>
            <person name="Hayes R.D."/>
            <person name="Mukherjee M."/>
            <person name="Okumura C.Y."/>
            <person name="Schneider R."/>
            <person name="Smith A.J."/>
            <person name="Vanacova S."/>
            <person name="Villalvazo M."/>
            <person name="Haas B.J."/>
            <person name="Pertea M."/>
            <person name="Feldblyum T.V."/>
            <person name="Utterback T.R."/>
            <person name="Shu C.L."/>
            <person name="Osoegawa K."/>
            <person name="de Jong P.J."/>
            <person name="Hrdy I."/>
            <person name="Horvathova L."/>
            <person name="Zubacova Z."/>
            <person name="Dolezal P."/>
            <person name="Malik S.B."/>
            <person name="Logsdon J.M. Jr."/>
            <person name="Henze K."/>
            <person name="Gupta A."/>
            <person name="Wang C.C."/>
            <person name="Dunne R.L."/>
            <person name="Upcroft J.A."/>
            <person name="Upcroft P."/>
            <person name="White O."/>
            <person name="Salzberg S.L."/>
            <person name="Tang P."/>
            <person name="Chiu C.-H."/>
            <person name="Lee Y.-S."/>
            <person name="Embley T.M."/>
            <person name="Coombs G.H."/>
            <person name="Mottram J.C."/>
            <person name="Tachezy J."/>
            <person name="Fraser-Liggett C.M."/>
            <person name="Johnson P.J."/>
        </authorList>
    </citation>
    <scope>NUCLEOTIDE SEQUENCE [LARGE SCALE GENOMIC DNA]</scope>
    <source>
        <strain evidence="2">G3</strain>
    </source>
</reference>
<sequence length="567" mass="64746">MSIVKIEGILEKSKFIDGKIVSDSLSNILTELCQLVSLQGNQINILMASKKDTDTVMSKFVPKEEYDEQIQKLKETISQMNSQQTEINNSFSNNLKEQVHELEIKMNQMQTNANDTTAKIEKDAEFQTTLFNKLISKQETTTKTLTEEVNSLKSDVEYFTQEIKSLKNSPVKDVLSQMSIIESRLDAIPEKFNVLENNFRTSNISLVTKVNDFISNMSKFEEQVRHELLDIRRMTVDFPTFTIDGKLDTPSLIQAVNRDTRRIDSFNEMISGLGNSFNNLVGKFEQLETHFQNMEYSICEFSNTVQNTTTSLQKRTDLNHEHVKKLGKEIKIVYDNLSTFSRQATDGLAHDATVLTKVLSHFEKISNRPVPVIQGYEEFYNDQNDLFNQIGKCADDFNKAIFRHMKADLEGIPSQFIYLPSNEVDEAYKSQSKEHIEENRKQAESSTNQRIETINKKITVICDNLSELQKSMDSQLRQKANAEYTDRMFEKLKHALDKQKDFISDSISSFSAATAPLPYAMSNRERPSTVTGQRFAAQRKSLNAIGSHELLYGKRSSVVSSPLVGRK</sequence>
<feature type="coiled-coil region" evidence="1">
    <location>
        <begin position="63"/>
        <end position="119"/>
    </location>
</feature>
<protein>
    <submittedName>
        <fullName evidence="2">Uncharacterized protein</fullName>
    </submittedName>
</protein>
<evidence type="ECO:0000256" key="1">
    <source>
        <dbReference type="SAM" id="Coils"/>
    </source>
</evidence>
<evidence type="ECO:0000313" key="2">
    <source>
        <dbReference type="EMBL" id="EAY02640.1"/>
    </source>
</evidence>
<name>A2EXF0_TRIV3</name>
<dbReference type="VEuPathDB" id="TrichDB:TVAG_252910"/>
<dbReference type="KEGG" id="tva:4760482"/>
<dbReference type="EMBL" id="DS113529">
    <property type="protein sequence ID" value="EAY02640.1"/>
    <property type="molecule type" value="Genomic_DNA"/>
</dbReference>
<evidence type="ECO:0000313" key="3">
    <source>
        <dbReference type="Proteomes" id="UP000001542"/>
    </source>
</evidence>
<proteinExistence type="predicted"/>
<dbReference type="Proteomes" id="UP000001542">
    <property type="component" value="Unassembled WGS sequence"/>
</dbReference>
<accession>A2EXF0</accession>
<organism evidence="2 3">
    <name type="scientific">Trichomonas vaginalis (strain ATCC PRA-98 / G3)</name>
    <dbReference type="NCBI Taxonomy" id="412133"/>
    <lineage>
        <taxon>Eukaryota</taxon>
        <taxon>Metamonada</taxon>
        <taxon>Parabasalia</taxon>
        <taxon>Trichomonadida</taxon>
        <taxon>Trichomonadidae</taxon>
        <taxon>Trichomonas</taxon>
    </lineage>
</organism>
<dbReference type="PANTHER" id="PTHR18976">
    <property type="entry name" value="APOLIPOPROTEIN"/>
    <property type="match status" value="1"/>
</dbReference>
<dbReference type="PANTHER" id="PTHR18976:SF34">
    <property type="entry name" value="LIPID-BINDING PROTEIN"/>
    <property type="match status" value="1"/>
</dbReference>